<dbReference type="EMBL" id="CP015059">
    <property type="protein sequence ID" value="QGN17512.1"/>
    <property type="molecule type" value="Genomic_DNA"/>
</dbReference>
<gene>
    <name evidence="15" type="primary">ALG10</name>
    <name evidence="15" type="ORF">FIM1_4248</name>
</gene>
<feature type="transmembrane region" description="Helical" evidence="14">
    <location>
        <begin position="34"/>
        <end position="53"/>
    </location>
</feature>
<evidence type="ECO:0000256" key="4">
    <source>
        <dbReference type="ARBA" id="ARBA00011967"/>
    </source>
</evidence>
<proteinExistence type="inferred from homology"/>
<feature type="transmembrane region" description="Helical" evidence="14">
    <location>
        <begin position="168"/>
        <end position="186"/>
    </location>
</feature>
<keyword evidence="6 14" id="KW-0328">Glycosyltransferase</keyword>
<evidence type="ECO:0000256" key="12">
    <source>
        <dbReference type="ARBA" id="ARBA00044727"/>
    </source>
</evidence>
<feature type="transmembrane region" description="Helical" evidence="14">
    <location>
        <begin position="473"/>
        <end position="491"/>
    </location>
</feature>
<dbReference type="PANTHER" id="PTHR12989">
    <property type="entry name" value="ALPHA-1,2-GLUCOSYLTRANSFERASE ALG10"/>
    <property type="match status" value="1"/>
</dbReference>
<name>A0ABX6F2B0_KLUMA</name>
<evidence type="ECO:0000256" key="3">
    <source>
        <dbReference type="ARBA" id="ARBA00010600"/>
    </source>
</evidence>
<accession>A0ABX6F2B0</accession>
<protein>
    <recommendedName>
        <fullName evidence="5 14">Dol-P-Glc:Glc(2)Man(9)GlcNAc(2)-PP-Dol alpha-1,2-glucosyltransferase</fullName>
        <ecNumber evidence="4 14">2.4.1.256</ecNumber>
    </recommendedName>
</protein>
<organism evidence="15 16">
    <name type="scientific">Kluyveromyces marxianus</name>
    <name type="common">Yeast</name>
    <name type="synonym">Candida kefyr</name>
    <dbReference type="NCBI Taxonomy" id="4911"/>
    <lineage>
        <taxon>Eukaryota</taxon>
        <taxon>Fungi</taxon>
        <taxon>Dikarya</taxon>
        <taxon>Ascomycota</taxon>
        <taxon>Saccharomycotina</taxon>
        <taxon>Saccharomycetes</taxon>
        <taxon>Saccharomycetales</taxon>
        <taxon>Saccharomycetaceae</taxon>
        <taxon>Kluyveromyces</taxon>
    </lineage>
</organism>
<evidence type="ECO:0000256" key="10">
    <source>
        <dbReference type="ARBA" id="ARBA00022989"/>
    </source>
</evidence>
<keyword evidence="7" id="KW-0808">Transferase</keyword>
<feature type="transmembrane region" description="Helical" evidence="14">
    <location>
        <begin position="139"/>
        <end position="163"/>
    </location>
</feature>
<keyword evidence="9" id="KW-0256">Endoplasmic reticulum</keyword>
<dbReference type="Pfam" id="PF04922">
    <property type="entry name" value="DIE2_ALG10"/>
    <property type="match status" value="1"/>
</dbReference>
<evidence type="ECO:0000256" key="11">
    <source>
        <dbReference type="ARBA" id="ARBA00023136"/>
    </source>
</evidence>
<keyword evidence="10 14" id="KW-1133">Transmembrane helix</keyword>
<evidence type="ECO:0000256" key="13">
    <source>
        <dbReference type="ARBA" id="ARBA00048064"/>
    </source>
</evidence>
<feature type="transmembrane region" description="Helical" evidence="14">
    <location>
        <begin position="112"/>
        <end position="133"/>
    </location>
</feature>
<evidence type="ECO:0000256" key="8">
    <source>
        <dbReference type="ARBA" id="ARBA00022692"/>
    </source>
</evidence>
<comment type="pathway">
    <text evidence="2">Protein modification; protein glycosylation.</text>
</comment>
<dbReference type="Proteomes" id="UP000422736">
    <property type="component" value="Chromosome 6"/>
</dbReference>
<evidence type="ECO:0000256" key="5">
    <source>
        <dbReference type="ARBA" id="ARBA00018512"/>
    </source>
</evidence>
<sequence>MSDHECKDCHEKEQENVEAISFARDVENEVIQGIYANIIIWPIVACIFCYIAYKINTSLLPYVFIDEQFHVDQTLRYLRGEWREWNGKITTPPGLYIMGWIQYHITRFMTNWSTLTVLRLTNFIGGVVIWPWVVLRPLYLFNALGFWPVTLMCFPLMVSYYFLYYTDVWSTIFIIESLTLAMVLPFGEKYSIWLSALCGLISCFFRQTNIVWNGMIMILVVERRAMIEKNFNTLSFNNYLKLLLQALENFKTLVLPYFINFVLFAMFLIYNRSITLGDKENHVAGLHVVQFFYCLMFIAFFSVPVWFSKQLTISYLLRFIMNPVQYLLEILGIMIIIRFFTIVHPFLLADNRHIPFYLFRKLIGRSRIFKYFGMAPIYHFCTYIYFEIMRPSVMVFHPILPIEIKNPIDLPIQLSHISWTVLMMCTFMTVVPSPLFEPRYYILPFIFWRLFITMPPEPFWGNPEGKLTGTKRHFAECAWFLFINLIMYIIFKKVEIKWPSENTLQHIIW</sequence>
<dbReference type="InterPro" id="IPR016900">
    <property type="entry name" value="Alg10"/>
</dbReference>
<reference evidence="15 16" key="1">
    <citation type="submission" date="2016-03" db="EMBL/GenBank/DDBJ databases">
        <title>How can Kluyveromyces marxianus grow so fast - potential evolutionary course in Saccharomyces Complex revealed by comparative genomics.</title>
        <authorList>
            <person name="Mo W."/>
            <person name="Lu W."/>
            <person name="Yang X."/>
            <person name="Qi J."/>
            <person name="Lv H."/>
        </authorList>
    </citation>
    <scope>NUCLEOTIDE SEQUENCE [LARGE SCALE GENOMIC DNA]</scope>
    <source>
        <strain evidence="15 16">FIM1</strain>
    </source>
</reference>
<evidence type="ECO:0000313" key="15">
    <source>
        <dbReference type="EMBL" id="QGN17512.1"/>
    </source>
</evidence>
<evidence type="ECO:0000256" key="14">
    <source>
        <dbReference type="PIRNR" id="PIRNR028810"/>
    </source>
</evidence>
<feature type="transmembrane region" description="Helical" evidence="14">
    <location>
        <begin position="416"/>
        <end position="433"/>
    </location>
</feature>
<evidence type="ECO:0000256" key="7">
    <source>
        <dbReference type="ARBA" id="ARBA00022679"/>
    </source>
</evidence>
<keyword evidence="16" id="KW-1185">Reference proteome</keyword>
<dbReference type="PANTHER" id="PTHR12989:SF10">
    <property type="entry name" value="DOL-P-GLC:GLC(2)MAN(9)GLCNAC(2)-PP-DOL ALPHA-1,2-GLUCOSYLTRANSFERASE-RELATED"/>
    <property type="match status" value="1"/>
</dbReference>
<evidence type="ECO:0000313" key="16">
    <source>
        <dbReference type="Proteomes" id="UP000422736"/>
    </source>
</evidence>
<dbReference type="PIRSF" id="PIRSF028810">
    <property type="entry name" value="Alpha1_2_glucosyltferase_Alg10"/>
    <property type="match status" value="1"/>
</dbReference>
<feature type="transmembrane region" description="Helical" evidence="14">
    <location>
        <begin position="326"/>
        <end position="347"/>
    </location>
</feature>
<evidence type="ECO:0000256" key="6">
    <source>
        <dbReference type="ARBA" id="ARBA00022676"/>
    </source>
</evidence>
<keyword evidence="8 14" id="KW-0812">Transmembrane</keyword>
<evidence type="ECO:0000256" key="1">
    <source>
        <dbReference type="ARBA" id="ARBA00004477"/>
    </source>
</evidence>
<comment type="catalytic activity">
    <reaction evidence="13">
        <text>an alpha-D-Glc-(1-&gt;3)-alpha-D-Glc-(1-&gt;3)-alpha-D-Man-(1-&gt;2)-alpha-D-Man-(1-&gt;2)-alpha-D-Man-(1-&gt;3)-[alpha-D-Man-(1-&gt;2)-alpha-D-Man-(1-&gt;3)-[alpha-D-Man-(1-&gt;2)-alpha-D-Man-(1-&gt;6)]-alpha-D-Man-(1-&gt;6)]-beta-D-Man-(1-&gt;4)-beta-D-GlcNAc-(1-&gt;4)-alpha-D-GlcNAc-diphospho-di-trans,poly-cis-dolichol + a di-trans,poly-cis-dolichyl beta-D-glucosyl phosphate = a alpha-D-Glc-(1-&gt;2)-alpha-D-Glc-(1-&gt;3)-alpha-D-Glc-(1-&gt;3)-alpha-D-Man-(1-&gt;2)-alpha-D-Man-(1-&gt;2)-alpha-D-Man-(1-&gt;3)-[alpha-D-Man-(1-&gt;2)-alpha-D-Man-(1-&gt;3)-[alpha-D-Man-(1-&gt;2)-alpha-D-Man-(1-&gt;6)]-alpha-D-Man-(1-&gt;6)]-beta-D-Man-(1-&gt;4)-beta-D-GlcNAc-(1-&gt;4)-alpha-D-GlcNAc-diphospho-di-trans,poly-cis-dolichol + a di-trans,poly-cis-dolichyl phosphate + H(+)</text>
        <dbReference type="Rhea" id="RHEA:29543"/>
        <dbReference type="Rhea" id="RHEA-COMP:19498"/>
        <dbReference type="Rhea" id="RHEA-COMP:19502"/>
        <dbReference type="Rhea" id="RHEA-COMP:19512"/>
        <dbReference type="Rhea" id="RHEA-COMP:19522"/>
        <dbReference type="ChEBI" id="CHEBI:15378"/>
        <dbReference type="ChEBI" id="CHEBI:57525"/>
        <dbReference type="ChEBI" id="CHEBI:57683"/>
        <dbReference type="ChEBI" id="CHEBI:132522"/>
        <dbReference type="ChEBI" id="CHEBI:132523"/>
        <dbReference type="EC" id="2.4.1.256"/>
    </reaction>
    <physiologicalReaction direction="left-to-right" evidence="13">
        <dbReference type="Rhea" id="RHEA:29544"/>
    </physiologicalReaction>
</comment>
<feature type="transmembrane region" description="Helical" evidence="14">
    <location>
        <begin position="368"/>
        <end position="386"/>
    </location>
</feature>
<keyword evidence="11 14" id="KW-0472">Membrane</keyword>
<comment type="similarity">
    <text evidence="3 14">Belongs to the ALG10 glucosyltransferase family.</text>
</comment>
<feature type="transmembrane region" description="Helical" evidence="14">
    <location>
        <begin position="283"/>
        <end position="306"/>
    </location>
</feature>
<feature type="transmembrane region" description="Helical" evidence="14">
    <location>
        <begin position="253"/>
        <end position="271"/>
    </location>
</feature>
<comment type="function">
    <text evidence="12">Dol-P-Glc:Glc(2)Man(9)GlcNAc(2)-PP-Dol alpha-1,2-glucosyltransferase that operates in the biosynthetic pathway of dolichol-linked oligosaccharides, the glycan precursors employed in protein asparagine (N)-glycosylation. The assembly of dolichol-linked oligosaccharides begins on the cytosolic side of the endoplasmic reticulum membrane and finishes in its lumen. The sequential addition of sugars to dolichol pyrophosphate produces dolichol-linked oligosaccharides containing fourteen sugars, including two GlcNAcs, nine mannoses and three glucoses. Once assembled, the oligosaccharide is transferred from the lipid to nascent proteins by oligosaccharyltransferases. In the lumen of the endoplasmic reticulum, adds the third and last glucose residue from dolichyl phosphate glucose (Dol-P-Glc) onto the lipid-linked oligosaccharide intermediate Glc(2)Man(9)GlcNAc(2)-PP-Dol to produce Glc(3)Man(9)GlcNAc(2)-PP-Dol.</text>
</comment>
<dbReference type="EC" id="2.4.1.256" evidence="4 14"/>
<evidence type="ECO:0000256" key="2">
    <source>
        <dbReference type="ARBA" id="ARBA00004922"/>
    </source>
</evidence>
<evidence type="ECO:0000256" key="9">
    <source>
        <dbReference type="ARBA" id="ARBA00022824"/>
    </source>
</evidence>
<comment type="caution">
    <text evidence="14">Lacks conserved residue(s) required for the propagation of feature annotation.</text>
</comment>
<comment type="subcellular location">
    <subcellularLocation>
        <location evidence="1">Endoplasmic reticulum membrane</location>
        <topology evidence="1">Multi-pass membrane protein</topology>
    </subcellularLocation>
</comment>